<keyword evidence="2" id="KW-0521">NADP</keyword>
<proteinExistence type="predicted"/>
<accession>A0ABV7LID2</accession>
<dbReference type="Pfam" id="PF01872">
    <property type="entry name" value="RibD_C"/>
    <property type="match status" value="1"/>
</dbReference>
<dbReference type="InterPro" id="IPR002734">
    <property type="entry name" value="RibDG_C"/>
</dbReference>
<dbReference type="RefSeq" id="WP_386770859.1">
    <property type="nucleotide sequence ID" value="NZ_JBHRUG010000002.1"/>
</dbReference>
<dbReference type="EMBL" id="JBHRUG010000002">
    <property type="protein sequence ID" value="MFC3282272.1"/>
    <property type="molecule type" value="Genomic_DNA"/>
</dbReference>
<evidence type="ECO:0000313" key="6">
    <source>
        <dbReference type="Proteomes" id="UP001595579"/>
    </source>
</evidence>
<keyword evidence="6" id="KW-1185">Reference proteome</keyword>
<dbReference type="InterPro" id="IPR024072">
    <property type="entry name" value="DHFR-like_dom_sf"/>
</dbReference>
<dbReference type="PANTHER" id="PTHR38011:SF7">
    <property type="entry name" value="2,5-DIAMINO-6-RIBOSYLAMINO-4(3H)-PYRIMIDINONE 5'-PHOSPHATE REDUCTASE"/>
    <property type="match status" value="1"/>
</dbReference>
<name>A0ABV7LID2_9GAMM</name>
<evidence type="ECO:0000256" key="2">
    <source>
        <dbReference type="ARBA" id="ARBA00022857"/>
    </source>
</evidence>
<evidence type="ECO:0000313" key="5">
    <source>
        <dbReference type="EMBL" id="MFC3282272.1"/>
    </source>
</evidence>
<dbReference type="InterPro" id="IPR050765">
    <property type="entry name" value="Riboflavin_Biosynth_HTPR"/>
</dbReference>
<evidence type="ECO:0000259" key="4">
    <source>
        <dbReference type="Pfam" id="PF01872"/>
    </source>
</evidence>
<keyword evidence="3" id="KW-0560">Oxidoreductase</keyword>
<dbReference type="SUPFAM" id="SSF53597">
    <property type="entry name" value="Dihydrofolate reductase-like"/>
    <property type="match status" value="1"/>
</dbReference>
<comment type="pathway">
    <text evidence="1">Cofactor biosynthesis; riboflavin biosynthesis.</text>
</comment>
<organism evidence="5 6">
    <name type="scientific">Litchfieldella rifensis</name>
    <dbReference type="NCBI Taxonomy" id="762643"/>
    <lineage>
        <taxon>Bacteria</taxon>
        <taxon>Pseudomonadati</taxon>
        <taxon>Pseudomonadota</taxon>
        <taxon>Gammaproteobacteria</taxon>
        <taxon>Oceanospirillales</taxon>
        <taxon>Halomonadaceae</taxon>
        <taxon>Litchfieldella</taxon>
    </lineage>
</organism>
<protein>
    <submittedName>
        <fullName evidence="5">RibD family protein</fullName>
    </submittedName>
</protein>
<evidence type="ECO:0000256" key="3">
    <source>
        <dbReference type="ARBA" id="ARBA00023002"/>
    </source>
</evidence>
<evidence type="ECO:0000256" key="1">
    <source>
        <dbReference type="ARBA" id="ARBA00005104"/>
    </source>
</evidence>
<comment type="caution">
    <text evidence="5">The sequence shown here is derived from an EMBL/GenBank/DDBJ whole genome shotgun (WGS) entry which is preliminary data.</text>
</comment>
<dbReference type="Gene3D" id="3.40.430.10">
    <property type="entry name" value="Dihydrofolate Reductase, subunit A"/>
    <property type="match status" value="1"/>
</dbReference>
<reference evidence="6" key="1">
    <citation type="journal article" date="2019" name="Int. J. Syst. Evol. Microbiol.">
        <title>The Global Catalogue of Microorganisms (GCM) 10K type strain sequencing project: providing services to taxonomists for standard genome sequencing and annotation.</title>
        <authorList>
            <consortium name="The Broad Institute Genomics Platform"/>
            <consortium name="The Broad Institute Genome Sequencing Center for Infectious Disease"/>
            <person name="Wu L."/>
            <person name="Ma J."/>
        </authorList>
    </citation>
    <scope>NUCLEOTIDE SEQUENCE [LARGE SCALE GENOMIC DNA]</scope>
    <source>
        <strain evidence="6">CECT 7698</strain>
    </source>
</reference>
<gene>
    <name evidence="5" type="ORF">ACFOEV_01440</name>
</gene>
<sequence length="287" mass="30658">MSHTSYDASLLEAVWSCVCQARELDWSATTVLHLAAQGIPLTLERGGIWHAEAPLPAEARDLLDCLLPLVADTGPVVIAQLGQSLDGRIATLSGHSHYVNGLASRVHLHRLRALVDAVLVGAGTVAADNPRLTVRHVRGRHPQRVVLDPRGRVPVDRHVLQCGEAPTLHLIGDGVVPCAPVGEHVTRMTMPVTASGIEPRAILERLASRGLKRVLIEGGGITVSRFLEAGVVQRLHLLVAPLLIGSGRAGLDLPPIATLDQALRPATRRFPCGDDTLFDLDLTTSLT</sequence>
<dbReference type="PANTHER" id="PTHR38011">
    <property type="entry name" value="DIHYDROFOLATE REDUCTASE FAMILY PROTEIN (AFU_ORTHOLOGUE AFUA_8G06820)"/>
    <property type="match status" value="1"/>
</dbReference>
<feature type="domain" description="Bacterial bifunctional deaminase-reductase C-terminal" evidence="4">
    <location>
        <begin position="75"/>
        <end position="252"/>
    </location>
</feature>
<dbReference type="Proteomes" id="UP001595579">
    <property type="component" value="Unassembled WGS sequence"/>
</dbReference>